<dbReference type="EC" id="4.2.2.2" evidence="2"/>
<accession>A0AAX3N167</accession>
<dbReference type="AlphaFoldDB" id="A0AAX3N167"/>
<reference evidence="2" key="1">
    <citation type="submission" date="2023-02" db="EMBL/GenBank/DDBJ databases">
        <title>Pathogen: clinical or host-associated sample.</title>
        <authorList>
            <person name="Hergert J."/>
            <person name="Casey R."/>
            <person name="Wagner J."/>
            <person name="Young E.L."/>
            <person name="Oakeson K.F."/>
        </authorList>
    </citation>
    <scope>NUCLEOTIDE SEQUENCE</scope>
    <source>
        <strain evidence="2">2022CK-00830</strain>
    </source>
</reference>
<dbReference type="RefSeq" id="WP_274359401.1">
    <property type="nucleotide sequence ID" value="NZ_CP118101.1"/>
</dbReference>
<proteinExistence type="predicted"/>
<sequence>MLARFKKIPALLALSLVFSLIALLLPPSSTVLASSGETASISDILKYQQADGGWKKDYSTTSGEWSKSTIDNKATYTEIRRLAAEYQKTNNTQYSAAAIRGINFLLNMQYANGGWPQIYNSSGYHKHITFNDNAMINVMILLDDVANKRGDFSFVDSTLAGRASTAVSKGVSLILQIQVSANGKLTVWGQQHDSTTLKPAGARSYEVPSLSAQESVNIVKFLKTRSSTTAIANSIKAAEDWLRAVKITGIKVVKTTDDVVVVSDPNAPAIWARFYEINTNKPIFVGRDGIVKYKLSDIEQERRVNYSWYGNWANSLGIY</sequence>
<dbReference type="EMBL" id="CP118101">
    <property type="protein sequence ID" value="WDH83267.1"/>
    <property type="molecule type" value="Genomic_DNA"/>
</dbReference>
<organism evidence="2 3">
    <name type="scientific">Paenibacillus urinalis</name>
    <dbReference type="NCBI Taxonomy" id="521520"/>
    <lineage>
        <taxon>Bacteria</taxon>
        <taxon>Bacillati</taxon>
        <taxon>Bacillota</taxon>
        <taxon>Bacilli</taxon>
        <taxon>Bacillales</taxon>
        <taxon>Paenibacillaceae</taxon>
        <taxon>Paenibacillus</taxon>
    </lineage>
</organism>
<dbReference type="InterPro" id="IPR012669">
    <property type="entry name" value="Pectate_lyase"/>
</dbReference>
<keyword evidence="2" id="KW-0456">Lyase</keyword>
<dbReference type="SUPFAM" id="SSF81853">
    <property type="entry name" value="Family 10 polysaccharide lyase"/>
    <property type="match status" value="1"/>
</dbReference>
<dbReference type="Gene3D" id="1.50.10.20">
    <property type="match status" value="1"/>
</dbReference>
<keyword evidence="1" id="KW-0732">Signal</keyword>
<feature type="chain" id="PRO_5043892559" evidence="1">
    <location>
        <begin position="34"/>
        <end position="319"/>
    </location>
</feature>
<dbReference type="NCBIfam" id="TIGR02474">
    <property type="entry name" value="pec_lyase"/>
    <property type="match status" value="1"/>
</dbReference>
<feature type="signal peptide" evidence="1">
    <location>
        <begin position="1"/>
        <end position="33"/>
    </location>
</feature>
<evidence type="ECO:0000313" key="2">
    <source>
        <dbReference type="EMBL" id="WDH83267.1"/>
    </source>
</evidence>
<gene>
    <name evidence="2" type="primary">pelA</name>
    <name evidence="2" type="ORF">PUW23_03205</name>
</gene>
<dbReference type="Pfam" id="PF09492">
    <property type="entry name" value="Pec_lyase"/>
    <property type="match status" value="1"/>
</dbReference>
<protein>
    <submittedName>
        <fullName evidence="2">Pectate lyase</fullName>
        <ecNumber evidence="2">4.2.2.2</ecNumber>
    </submittedName>
</protein>
<name>A0AAX3N167_9BACL</name>
<dbReference type="Proteomes" id="UP001220962">
    <property type="component" value="Chromosome"/>
</dbReference>
<dbReference type="GO" id="GO:0030570">
    <property type="term" value="F:pectate lyase activity"/>
    <property type="evidence" value="ECO:0007669"/>
    <property type="project" value="UniProtKB-EC"/>
</dbReference>
<evidence type="ECO:0000313" key="3">
    <source>
        <dbReference type="Proteomes" id="UP001220962"/>
    </source>
</evidence>
<evidence type="ECO:0000256" key="1">
    <source>
        <dbReference type="SAM" id="SignalP"/>
    </source>
</evidence>